<dbReference type="AlphaFoldDB" id="A0A8J3LSP0"/>
<dbReference type="Pfam" id="PF08530">
    <property type="entry name" value="PepX_C"/>
    <property type="match status" value="1"/>
</dbReference>
<evidence type="ECO:0000313" key="2">
    <source>
        <dbReference type="EMBL" id="GIG18165.1"/>
    </source>
</evidence>
<name>A0A8J3LSP0_9ACTN</name>
<feature type="domain" description="Xaa-Pro dipeptidyl-peptidase C-terminal" evidence="1">
    <location>
        <begin position="36"/>
        <end position="132"/>
    </location>
</feature>
<proteinExistence type="predicted"/>
<dbReference type="Gene3D" id="2.60.120.260">
    <property type="entry name" value="Galactose-binding domain-like"/>
    <property type="match status" value="1"/>
</dbReference>
<protein>
    <recommendedName>
        <fullName evidence="1">Xaa-Pro dipeptidyl-peptidase C-terminal domain-containing protein</fullName>
    </recommendedName>
</protein>
<dbReference type="SUPFAM" id="SSF49785">
    <property type="entry name" value="Galactose-binding domain-like"/>
    <property type="match status" value="1"/>
</dbReference>
<accession>A0A8J3LSP0</accession>
<evidence type="ECO:0000313" key="3">
    <source>
        <dbReference type="Proteomes" id="UP000660339"/>
    </source>
</evidence>
<evidence type="ECO:0000259" key="1">
    <source>
        <dbReference type="Pfam" id="PF08530"/>
    </source>
</evidence>
<organism evidence="2 3">
    <name type="scientific">Catellatospora methionotrophica</name>
    <dbReference type="NCBI Taxonomy" id="121620"/>
    <lineage>
        <taxon>Bacteria</taxon>
        <taxon>Bacillati</taxon>
        <taxon>Actinomycetota</taxon>
        <taxon>Actinomycetes</taxon>
        <taxon>Micromonosporales</taxon>
        <taxon>Micromonosporaceae</taxon>
        <taxon>Catellatospora</taxon>
    </lineage>
</organism>
<comment type="caution">
    <text evidence="2">The sequence shown here is derived from an EMBL/GenBank/DDBJ whole genome shotgun (WGS) entry which is preliminary data.</text>
</comment>
<dbReference type="InterPro" id="IPR008979">
    <property type="entry name" value="Galactose-bd-like_sf"/>
</dbReference>
<gene>
    <name evidence="2" type="ORF">Cme02nite_64970</name>
</gene>
<reference evidence="2" key="1">
    <citation type="submission" date="2021-01" db="EMBL/GenBank/DDBJ databases">
        <title>Whole genome shotgun sequence of Catellatospora methionotrophica NBRC 14553.</title>
        <authorList>
            <person name="Komaki H."/>
            <person name="Tamura T."/>
        </authorList>
    </citation>
    <scope>NUCLEOTIDE SEQUENCE</scope>
    <source>
        <strain evidence="2">NBRC 14553</strain>
    </source>
</reference>
<dbReference type="Proteomes" id="UP000660339">
    <property type="component" value="Unassembled WGS sequence"/>
</dbReference>
<keyword evidence="3" id="KW-1185">Reference proteome</keyword>
<dbReference type="InterPro" id="IPR013736">
    <property type="entry name" value="Xaa-Pro_dipept_C"/>
</dbReference>
<dbReference type="EMBL" id="BONJ01000037">
    <property type="protein sequence ID" value="GIG18165.1"/>
    <property type="molecule type" value="Genomic_DNA"/>
</dbReference>
<dbReference type="GO" id="GO:0008239">
    <property type="term" value="F:dipeptidyl-peptidase activity"/>
    <property type="evidence" value="ECO:0007669"/>
    <property type="project" value="InterPro"/>
</dbReference>
<sequence length="139" mass="15732">MLSFDAVVRLRCRSWRDPRDHRRQDRFAGLRKYKGSDGRLRTSARHIDPILSTEDVPAHSFDRVDKISPGQVVDIEIDLLPIGLRFNPGEQLRFAISVRNLLGTMMAGIGEYVGANTGRHVIHTGGSTPSYLRLPVRKR</sequence>